<protein>
    <submittedName>
        <fullName evidence="3">Hemerythrin domain-containing protein</fullName>
    </submittedName>
</protein>
<organism evidence="3 4">
    <name type="scientific">Undibacterium amnicola</name>
    <dbReference type="NCBI Taxonomy" id="1834038"/>
    <lineage>
        <taxon>Bacteria</taxon>
        <taxon>Pseudomonadati</taxon>
        <taxon>Pseudomonadota</taxon>
        <taxon>Betaproteobacteria</taxon>
        <taxon>Burkholderiales</taxon>
        <taxon>Oxalobacteraceae</taxon>
        <taxon>Undibacterium</taxon>
    </lineage>
</organism>
<dbReference type="Gene3D" id="1.20.120.520">
    <property type="entry name" value="nmb1532 protein domain like"/>
    <property type="match status" value="1"/>
</dbReference>
<dbReference type="Pfam" id="PF01814">
    <property type="entry name" value="Hemerythrin"/>
    <property type="match status" value="1"/>
</dbReference>
<evidence type="ECO:0000313" key="3">
    <source>
        <dbReference type="EMBL" id="MBC3832801.1"/>
    </source>
</evidence>
<dbReference type="Proteomes" id="UP000643610">
    <property type="component" value="Unassembled WGS sequence"/>
</dbReference>
<evidence type="ECO:0000313" key="4">
    <source>
        <dbReference type="Proteomes" id="UP000643610"/>
    </source>
</evidence>
<dbReference type="CDD" id="cd12108">
    <property type="entry name" value="Hr-like"/>
    <property type="match status" value="1"/>
</dbReference>
<evidence type="ECO:0000259" key="2">
    <source>
        <dbReference type="Pfam" id="PF01814"/>
    </source>
</evidence>
<gene>
    <name evidence="3" type="ORF">H8K33_14925</name>
</gene>
<reference evidence="3 4" key="1">
    <citation type="submission" date="2020-08" db="EMBL/GenBank/DDBJ databases">
        <title>Novel species isolated from subtropical streams in China.</title>
        <authorList>
            <person name="Lu H."/>
        </authorList>
    </citation>
    <scope>NUCLEOTIDE SEQUENCE [LARGE SCALE GENOMIC DNA]</scope>
    <source>
        <strain evidence="3 4">KCTC 52442</strain>
    </source>
</reference>
<sequence>MDILFASAPGFDQPLAVLKHCHDRIRKQLATLEKLLPHLEKNGADAEAQKAVLAVLKYFQNAAPLHHDDEEIDLLPELKQTAQGEDAELLANTLPKILQQHQQMADQWRRLEGQLSGIANGSSSALNANDVSEFQAIYQEHMQIEETQIAPMAMRLFNPGQMHKLGQAMQARRGINAV</sequence>
<keyword evidence="1" id="KW-0175">Coiled coil</keyword>
<dbReference type="InterPro" id="IPR012312">
    <property type="entry name" value="Hemerythrin-like"/>
</dbReference>
<dbReference type="EMBL" id="JACOFU010000006">
    <property type="protein sequence ID" value="MBC3832801.1"/>
    <property type="molecule type" value="Genomic_DNA"/>
</dbReference>
<name>A0ABR6XTL5_9BURK</name>
<evidence type="ECO:0000256" key="1">
    <source>
        <dbReference type="SAM" id="Coils"/>
    </source>
</evidence>
<accession>A0ABR6XTL5</accession>
<feature type="domain" description="Hemerythrin-like" evidence="2">
    <location>
        <begin position="14"/>
        <end position="153"/>
    </location>
</feature>
<proteinExistence type="predicted"/>
<feature type="coiled-coil region" evidence="1">
    <location>
        <begin position="22"/>
        <end position="49"/>
    </location>
</feature>
<keyword evidence="4" id="KW-1185">Reference proteome</keyword>
<comment type="caution">
    <text evidence="3">The sequence shown here is derived from an EMBL/GenBank/DDBJ whole genome shotgun (WGS) entry which is preliminary data.</text>
</comment>
<dbReference type="RefSeq" id="WP_186891847.1">
    <property type="nucleotide sequence ID" value="NZ_JACOFU010000006.1"/>
</dbReference>